<comment type="catalytic activity">
    <reaction evidence="8">
        <text>L-threonyl-[protein] + ATP = O-phospho-L-threonyl-[protein] + ADP + H(+)</text>
        <dbReference type="Rhea" id="RHEA:46608"/>
        <dbReference type="Rhea" id="RHEA-COMP:11060"/>
        <dbReference type="Rhea" id="RHEA-COMP:11605"/>
        <dbReference type="ChEBI" id="CHEBI:15378"/>
        <dbReference type="ChEBI" id="CHEBI:30013"/>
        <dbReference type="ChEBI" id="CHEBI:30616"/>
        <dbReference type="ChEBI" id="CHEBI:61977"/>
        <dbReference type="ChEBI" id="CHEBI:456216"/>
        <dbReference type="EC" id="2.7.11.1"/>
    </reaction>
</comment>
<keyword evidence="5" id="KW-0547">Nucleotide-binding</keyword>
<dbReference type="Pfam" id="PF00786">
    <property type="entry name" value="PBD"/>
    <property type="match status" value="1"/>
</dbReference>
<dbReference type="FunFam" id="3.90.810.10:FF:000005">
    <property type="entry name" value="Non-specific serine/threonine protein kinase"/>
    <property type="match status" value="1"/>
</dbReference>
<gene>
    <name evidence="12" type="ORF">INT47_012412</name>
</gene>
<evidence type="ECO:0000313" key="12">
    <source>
        <dbReference type="EMBL" id="KAG2200131.1"/>
    </source>
</evidence>
<evidence type="ECO:0000256" key="4">
    <source>
        <dbReference type="ARBA" id="ARBA00022679"/>
    </source>
</evidence>
<evidence type="ECO:0000256" key="10">
    <source>
        <dbReference type="SAM" id="MobiDB-lite"/>
    </source>
</evidence>
<feature type="region of interest" description="Disordered" evidence="10">
    <location>
        <begin position="170"/>
        <end position="209"/>
    </location>
</feature>
<dbReference type="Gene3D" id="3.90.810.10">
    <property type="entry name" value="CRIB domain"/>
    <property type="match status" value="1"/>
</dbReference>
<evidence type="ECO:0000256" key="8">
    <source>
        <dbReference type="ARBA" id="ARBA00047899"/>
    </source>
</evidence>
<dbReference type="InterPro" id="IPR033923">
    <property type="entry name" value="PAK_BD"/>
</dbReference>
<keyword evidence="3" id="KW-0723">Serine/threonine-protein kinase</keyword>
<dbReference type="EMBL" id="JAEPRD010000087">
    <property type="protein sequence ID" value="KAG2200131.1"/>
    <property type="molecule type" value="Genomic_DNA"/>
</dbReference>
<keyword evidence="7" id="KW-0067">ATP-binding</keyword>
<dbReference type="GO" id="GO:0004674">
    <property type="term" value="F:protein serine/threonine kinase activity"/>
    <property type="evidence" value="ECO:0007669"/>
    <property type="project" value="UniProtKB-KW"/>
</dbReference>
<evidence type="ECO:0000256" key="5">
    <source>
        <dbReference type="ARBA" id="ARBA00022741"/>
    </source>
</evidence>
<evidence type="ECO:0000256" key="1">
    <source>
        <dbReference type="ARBA" id="ARBA00008874"/>
    </source>
</evidence>
<feature type="non-terminal residue" evidence="12">
    <location>
        <position position="1"/>
    </location>
</feature>
<evidence type="ECO:0000256" key="3">
    <source>
        <dbReference type="ARBA" id="ARBA00022527"/>
    </source>
</evidence>
<proteinExistence type="inferred from homology"/>
<evidence type="ECO:0000313" key="13">
    <source>
        <dbReference type="Proteomes" id="UP000603453"/>
    </source>
</evidence>
<dbReference type="Gene3D" id="3.30.200.20">
    <property type="entry name" value="Phosphorylase Kinase, domain 1"/>
    <property type="match status" value="1"/>
</dbReference>
<feature type="domain" description="CRIB" evidence="11">
    <location>
        <begin position="31"/>
        <end position="44"/>
    </location>
</feature>
<keyword evidence="4" id="KW-0808">Transferase</keyword>
<evidence type="ECO:0000256" key="7">
    <source>
        <dbReference type="ARBA" id="ARBA00022840"/>
    </source>
</evidence>
<dbReference type="GO" id="GO:0005524">
    <property type="term" value="F:ATP binding"/>
    <property type="evidence" value="ECO:0007669"/>
    <property type="project" value="UniProtKB-KW"/>
</dbReference>
<dbReference type="EC" id="2.7.11.1" evidence="2"/>
<feature type="compositionally biased region" description="Polar residues" evidence="10">
    <location>
        <begin position="180"/>
        <end position="192"/>
    </location>
</feature>
<sequence>CACRIGAKTFLEEFLSSNGNNKHVAGRAMDISTPYNTVHVTHVGFDPNTGEFTGLPKQWLTLLTQSGITKQEQENNPQAVIHAIEFFQGSTREEEVVWNKIPQVTLDKSDTSKSLERFPTLRITKSTRGESESVSEKSNTTQIVVEHKQLEDEFMDDVRSINTESTASLGQELEQKQDTPENSVTSSLSSAPPGTVKQRPPKEKSMNDQDVILKLQELCANADPLLIYSNMEKIGQG</sequence>
<keyword evidence="6" id="KW-0418">Kinase</keyword>
<evidence type="ECO:0000259" key="11">
    <source>
        <dbReference type="PROSITE" id="PS50108"/>
    </source>
</evidence>
<dbReference type="OrthoDB" id="248923at2759"/>
<dbReference type="SMART" id="SM00285">
    <property type="entry name" value="PBD"/>
    <property type="match status" value="1"/>
</dbReference>
<dbReference type="InterPro" id="IPR000095">
    <property type="entry name" value="CRIB_dom"/>
</dbReference>
<keyword evidence="13" id="KW-1185">Reference proteome</keyword>
<comment type="catalytic activity">
    <reaction evidence="9">
        <text>L-seryl-[protein] + ATP = O-phospho-L-seryl-[protein] + ADP + H(+)</text>
        <dbReference type="Rhea" id="RHEA:17989"/>
        <dbReference type="Rhea" id="RHEA-COMP:9863"/>
        <dbReference type="Rhea" id="RHEA-COMP:11604"/>
        <dbReference type="ChEBI" id="CHEBI:15378"/>
        <dbReference type="ChEBI" id="CHEBI:29999"/>
        <dbReference type="ChEBI" id="CHEBI:30616"/>
        <dbReference type="ChEBI" id="CHEBI:83421"/>
        <dbReference type="ChEBI" id="CHEBI:456216"/>
        <dbReference type="EC" id="2.7.11.1"/>
    </reaction>
</comment>
<name>A0A8H7QYY6_9FUNG</name>
<dbReference type="Proteomes" id="UP000603453">
    <property type="component" value="Unassembled WGS sequence"/>
</dbReference>
<evidence type="ECO:0000256" key="6">
    <source>
        <dbReference type="ARBA" id="ARBA00022777"/>
    </source>
</evidence>
<reference evidence="12" key="1">
    <citation type="submission" date="2020-12" db="EMBL/GenBank/DDBJ databases">
        <title>Metabolic potential, ecology and presence of endohyphal bacteria is reflected in genomic diversity of Mucoromycotina.</title>
        <authorList>
            <person name="Muszewska A."/>
            <person name="Okrasinska A."/>
            <person name="Steczkiewicz K."/>
            <person name="Drgas O."/>
            <person name="Orlowska M."/>
            <person name="Perlinska-Lenart U."/>
            <person name="Aleksandrzak-Piekarczyk T."/>
            <person name="Szatraj K."/>
            <person name="Zielenkiewicz U."/>
            <person name="Pilsyk S."/>
            <person name="Malc E."/>
            <person name="Mieczkowski P."/>
            <person name="Kruszewska J.S."/>
            <person name="Biernat P."/>
            <person name="Pawlowska J."/>
        </authorList>
    </citation>
    <scope>NUCLEOTIDE SEQUENCE</scope>
    <source>
        <strain evidence="12">WA0000017839</strain>
    </source>
</reference>
<protein>
    <recommendedName>
        <fullName evidence="2">non-specific serine/threonine protein kinase</fullName>
        <ecNumber evidence="2">2.7.11.1</ecNumber>
    </recommendedName>
</protein>
<evidence type="ECO:0000256" key="2">
    <source>
        <dbReference type="ARBA" id="ARBA00012513"/>
    </source>
</evidence>
<dbReference type="AlphaFoldDB" id="A0A8H7QYY6"/>
<comment type="similarity">
    <text evidence="1">Belongs to the protein kinase superfamily. STE Ser/Thr protein kinase family. STE20 subfamily.</text>
</comment>
<comment type="caution">
    <text evidence="12">The sequence shown here is derived from an EMBL/GenBank/DDBJ whole genome shotgun (WGS) entry which is preliminary data.</text>
</comment>
<dbReference type="PROSITE" id="PS50108">
    <property type="entry name" value="CRIB"/>
    <property type="match status" value="1"/>
</dbReference>
<organism evidence="12 13">
    <name type="scientific">Mucor saturninus</name>
    <dbReference type="NCBI Taxonomy" id="64648"/>
    <lineage>
        <taxon>Eukaryota</taxon>
        <taxon>Fungi</taxon>
        <taxon>Fungi incertae sedis</taxon>
        <taxon>Mucoromycota</taxon>
        <taxon>Mucoromycotina</taxon>
        <taxon>Mucoromycetes</taxon>
        <taxon>Mucorales</taxon>
        <taxon>Mucorineae</taxon>
        <taxon>Mucoraceae</taxon>
        <taxon>Mucor</taxon>
    </lineage>
</organism>
<dbReference type="CDD" id="cd01093">
    <property type="entry name" value="CRIB_PAK_like"/>
    <property type="match status" value="1"/>
</dbReference>
<accession>A0A8H7QYY6</accession>
<dbReference type="InterPro" id="IPR036936">
    <property type="entry name" value="CRIB_dom_sf"/>
</dbReference>
<evidence type="ECO:0000256" key="9">
    <source>
        <dbReference type="ARBA" id="ARBA00048679"/>
    </source>
</evidence>